<dbReference type="PROSITE" id="PS00073">
    <property type="entry name" value="ACYL_COA_DH_2"/>
    <property type="match status" value="1"/>
</dbReference>
<proteinExistence type="inferred from homology"/>
<dbReference type="InterPro" id="IPR046373">
    <property type="entry name" value="Acyl-CoA_Oxase/DH_mid-dom_sf"/>
</dbReference>
<evidence type="ECO:0000313" key="11">
    <source>
        <dbReference type="EMBL" id="MFC6239291.1"/>
    </source>
</evidence>
<evidence type="ECO:0000259" key="9">
    <source>
        <dbReference type="Pfam" id="PF02770"/>
    </source>
</evidence>
<evidence type="ECO:0000256" key="5">
    <source>
        <dbReference type="ARBA" id="ARBA00022827"/>
    </source>
</evidence>
<dbReference type="Gene3D" id="1.10.540.10">
    <property type="entry name" value="Acyl-CoA dehydrogenase/oxidase, N-terminal domain"/>
    <property type="match status" value="1"/>
</dbReference>
<dbReference type="Pfam" id="PF00441">
    <property type="entry name" value="Acyl-CoA_dh_1"/>
    <property type="match status" value="1"/>
</dbReference>
<dbReference type="Pfam" id="PF02771">
    <property type="entry name" value="Acyl-CoA_dh_N"/>
    <property type="match status" value="1"/>
</dbReference>
<dbReference type="GO" id="GO:0016491">
    <property type="term" value="F:oxidoreductase activity"/>
    <property type="evidence" value="ECO:0007669"/>
    <property type="project" value="UniProtKB-KW"/>
</dbReference>
<evidence type="ECO:0000259" key="10">
    <source>
        <dbReference type="Pfam" id="PF02771"/>
    </source>
</evidence>
<dbReference type="InterPro" id="IPR037069">
    <property type="entry name" value="AcylCoA_DH/ox_N_sf"/>
</dbReference>
<dbReference type="Pfam" id="PF02770">
    <property type="entry name" value="Acyl-CoA_dh_M"/>
    <property type="match status" value="1"/>
</dbReference>
<evidence type="ECO:0000256" key="1">
    <source>
        <dbReference type="ARBA" id="ARBA00001974"/>
    </source>
</evidence>
<evidence type="ECO:0000256" key="6">
    <source>
        <dbReference type="ARBA" id="ARBA00023002"/>
    </source>
</evidence>
<reference evidence="12" key="1">
    <citation type="journal article" date="2019" name="Int. J. Syst. Evol. Microbiol.">
        <title>The Global Catalogue of Microorganisms (GCM) 10K type strain sequencing project: providing services to taxonomists for standard genome sequencing and annotation.</title>
        <authorList>
            <consortium name="The Broad Institute Genomics Platform"/>
            <consortium name="The Broad Institute Genome Sequencing Center for Infectious Disease"/>
            <person name="Wu L."/>
            <person name="Ma J."/>
        </authorList>
    </citation>
    <scope>NUCLEOTIDE SEQUENCE [LARGE SCALE GENOMIC DNA]</scope>
    <source>
        <strain evidence="12">CGMCC 4.7317</strain>
    </source>
</reference>
<dbReference type="EMBL" id="JBHSTI010000009">
    <property type="protein sequence ID" value="MFC6239291.1"/>
    <property type="molecule type" value="Genomic_DNA"/>
</dbReference>
<dbReference type="InterPro" id="IPR009100">
    <property type="entry name" value="AcylCoA_DH/oxidase_NM_dom_sf"/>
</dbReference>
<dbReference type="Proteomes" id="UP001596138">
    <property type="component" value="Unassembled WGS sequence"/>
</dbReference>
<comment type="subunit">
    <text evidence="3">Homodimer.</text>
</comment>
<keyword evidence="6 7" id="KW-0560">Oxidoreductase</keyword>
<dbReference type="InterPro" id="IPR050741">
    <property type="entry name" value="Acyl-CoA_dehydrogenase"/>
</dbReference>
<dbReference type="PANTHER" id="PTHR48083:SF13">
    <property type="entry name" value="ACYL-COA DEHYDROGENASE FAMILY MEMBER 11"/>
    <property type="match status" value="1"/>
</dbReference>
<protein>
    <submittedName>
        <fullName evidence="11">Acyl-CoA dehydrogenase family protein</fullName>
        <ecNumber evidence="11">1.-.-.-</ecNumber>
    </submittedName>
</protein>
<comment type="similarity">
    <text evidence="2 7">Belongs to the acyl-CoA dehydrogenase family.</text>
</comment>
<dbReference type="InterPro" id="IPR036250">
    <property type="entry name" value="AcylCo_DH-like_C"/>
</dbReference>
<dbReference type="RefSeq" id="WP_386768453.1">
    <property type="nucleotide sequence ID" value="NZ_JBHSTI010000009.1"/>
</dbReference>
<gene>
    <name evidence="11" type="ORF">ACFQGU_15535</name>
</gene>
<feature type="domain" description="Acyl-CoA oxidase/dehydrogenase middle" evidence="9">
    <location>
        <begin position="133"/>
        <end position="230"/>
    </location>
</feature>
<evidence type="ECO:0000259" key="8">
    <source>
        <dbReference type="Pfam" id="PF00441"/>
    </source>
</evidence>
<keyword evidence="12" id="KW-1185">Reference proteome</keyword>
<evidence type="ECO:0000313" key="12">
    <source>
        <dbReference type="Proteomes" id="UP001596138"/>
    </source>
</evidence>
<feature type="domain" description="Acyl-CoA dehydrogenase/oxidase N-terminal" evidence="10">
    <location>
        <begin position="12"/>
        <end position="129"/>
    </location>
</feature>
<dbReference type="InterPro" id="IPR006089">
    <property type="entry name" value="Acyl-CoA_DH_CS"/>
</dbReference>
<keyword evidence="5 7" id="KW-0274">FAD</keyword>
<dbReference type="InterPro" id="IPR006091">
    <property type="entry name" value="Acyl-CoA_Oxase/DH_mid-dom"/>
</dbReference>
<dbReference type="InterPro" id="IPR013786">
    <property type="entry name" value="AcylCoA_DH/ox_N"/>
</dbReference>
<evidence type="ECO:0000256" key="3">
    <source>
        <dbReference type="ARBA" id="ARBA00011738"/>
    </source>
</evidence>
<dbReference type="InterPro" id="IPR009075">
    <property type="entry name" value="AcylCo_DH/oxidase_C"/>
</dbReference>
<dbReference type="SUPFAM" id="SSF56645">
    <property type="entry name" value="Acyl-CoA dehydrogenase NM domain-like"/>
    <property type="match status" value="1"/>
</dbReference>
<keyword evidence="4 7" id="KW-0285">Flavoprotein</keyword>
<evidence type="ECO:0000256" key="2">
    <source>
        <dbReference type="ARBA" id="ARBA00009347"/>
    </source>
</evidence>
<dbReference type="Gene3D" id="2.40.110.10">
    <property type="entry name" value="Butyryl-CoA Dehydrogenase, subunit A, domain 2"/>
    <property type="match status" value="1"/>
</dbReference>
<accession>A0ABW1T3H5</accession>
<evidence type="ECO:0000256" key="7">
    <source>
        <dbReference type="RuleBase" id="RU362125"/>
    </source>
</evidence>
<feature type="domain" description="Acyl-CoA dehydrogenase/oxidase C-terminal" evidence="8">
    <location>
        <begin position="243"/>
        <end position="395"/>
    </location>
</feature>
<name>A0ABW1T3H5_9ACTN</name>
<organism evidence="11 12">
    <name type="scientific">Longivirga aurantiaca</name>
    <dbReference type="NCBI Taxonomy" id="1837743"/>
    <lineage>
        <taxon>Bacteria</taxon>
        <taxon>Bacillati</taxon>
        <taxon>Actinomycetota</taxon>
        <taxon>Actinomycetes</taxon>
        <taxon>Sporichthyales</taxon>
        <taxon>Sporichthyaceae</taxon>
        <taxon>Longivirga</taxon>
    </lineage>
</organism>
<evidence type="ECO:0000256" key="4">
    <source>
        <dbReference type="ARBA" id="ARBA00022630"/>
    </source>
</evidence>
<dbReference type="Gene3D" id="1.20.140.10">
    <property type="entry name" value="Butyryl-CoA Dehydrogenase, subunit A, domain 3"/>
    <property type="match status" value="1"/>
</dbReference>
<dbReference type="EC" id="1.-.-.-" evidence="11"/>
<comment type="caution">
    <text evidence="11">The sequence shown here is derived from an EMBL/GenBank/DDBJ whole genome shotgun (WGS) entry which is preliminary data.</text>
</comment>
<dbReference type="PANTHER" id="PTHR48083">
    <property type="entry name" value="MEDIUM-CHAIN SPECIFIC ACYL-COA DEHYDROGENASE, MITOCHONDRIAL-RELATED"/>
    <property type="match status" value="1"/>
</dbReference>
<comment type="cofactor">
    <cofactor evidence="1 7">
        <name>FAD</name>
        <dbReference type="ChEBI" id="CHEBI:57692"/>
    </cofactor>
</comment>
<sequence length="439" mass="48350">MAWDFETEPEFQEKLDWMNEFVRNEVEPLDLVIRNVWNVADPIRNELIKPLQDVVRAKGLWACNLGPELGGAGYGQLKLALMNEILGRTVAGPVVFGSQAPDSGNAEILAHYGTPELKERYLEPLLRNEIVSAYSMTEPTGGSDPTNFKTKAVLDGDEWVITGEKWFSSHANLADFIIVLAVTDPDAEPHKNSSMFVLARDTPGVEIIRGIAPWGHPDSDATHCYVRYNDVRIPASNILGPRGAGFAVAQTRLGGGRVHHAMRAVGVAQKAYDMMVERSVSRSTKNGSLSSRQLIQEMIADSWIEIEQYRLLVMRTAWRIDKYKDYLKVRKDIAAVKAVMPIMLRSVVSRSIQVHGSIGISTEMSLGKWLIESYGLGLADGATEIHKLNLARELLKGAVPAPDVFPSQHLLRLRAAAVEKYGDVLGPDVDLPSPGGSFG</sequence>
<dbReference type="SUPFAM" id="SSF47203">
    <property type="entry name" value="Acyl-CoA dehydrogenase C-terminal domain-like"/>
    <property type="match status" value="1"/>
</dbReference>